<dbReference type="Gene3D" id="3.40.390.10">
    <property type="entry name" value="Collagenase (Catalytic Domain)"/>
    <property type="match status" value="1"/>
</dbReference>
<dbReference type="GO" id="GO:0006508">
    <property type="term" value="P:proteolysis"/>
    <property type="evidence" value="ECO:0007669"/>
    <property type="project" value="UniProtKB-KW"/>
</dbReference>
<evidence type="ECO:0000256" key="3">
    <source>
        <dbReference type="ARBA" id="ARBA00022723"/>
    </source>
</evidence>
<dbReference type="AlphaFoldDB" id="Q2IDH1"/>
<evidence type="ECO:0000256" key="1">
    <source>
        <dbReference type="ARBA" id="ARBA00001947"/>
    </source>
</evidence>
<gene>
    <name evidence="7" type="ordered locus">Adeh_2858</name>
</gene>
<dbReference type="eggNOG" id="COG1913">
    <property type="taxonomic scope" value="Bacteria"/>
</dbReference>
<evidence type="ECO:0000256" key="2">
    <source>
        <dbReference type="ARBA" id="ARBA00022670"/>
    </source>
</evidence>
<sequence length="181" mass="19876">MIRVVTLDPVDPTDMAALIRTLYQAFGLGTEFAGEKPVPAEAEGKDGRLDAITLLREVEPVRTFADDKVLYIAGAPLSLPPGPLGEPPCWGFADYGKERAVITTAKLPARGVTEASIETYRRRLAREAIHAIGHLWDLHHCVDARCAMHPSWSPSLAANPDSDLCTFCREKSERKIRLAKT</sequence>
<dbReference type="Proteomes" id="UP000001935">
    <property type="component" value="Chromosome"/>
</dbReference>
<organism evidence="7 8">
    <name type="scientific">Anaeromyxobacter dehalogenans (strain 2CP-C)</name>
    <dbReference type="NCBI Taxonomy" id="290397"/>
    <lineage>
        <taxon>Bacteria</taxon>
        <taxon>Pseudomonadati</taxon>
        <taxon>Myxococcota</taxon>
        <taxon>Myxococcia</taxon>
        <taxon>Myxococcales</taxon>
        <taxon>Cystobacterineae</taxon>
        <taxon>Anaeromyxobacteraceae</taxon>
        <taxon>Anaeromyxobacter</taxon>
    </lineage>
</organism>
<dbReference type="IntAct" id="Q2IDH1">
    <property type="interactions" value="1"/>
</dbReference>
<dbReference type="STRING" id="290397.Adeh_2858"/>
<reference evidence="7" key="1">
    <citation type="submission" date="2006-01" db="EMBL/GenBank/DDBJ databases">
        <title>Complete sequence of Anaeromyxobacter dehalogenans 2CP-C.</title>
        <authorList>
            <consortium name="US DOE Joint Genome Institute"/>
            <person name="Copeland A."/>
            <person name="Lucas S."/>
            <person name="Lapidus A."/>
            <person name="Barry K."/>
            <person name="Detter J.C."/>
            <person name="Glavina T."/>
            <person name="Hammon N."/>
            <person name="Israni S."/>
            <person name="Pitluck S."/>
            <person name="Brettin T."/>
            <person name="Bruce D."/>
            <person name="Han C."/>
            <person name="Tapia R."/>
            <person name="Gilna P."/>
            <person name="Kiss H."/>
            <person name="Schmutz J."/>
            <person name="Larimer F."/>
            <person name="Land M."/>
            <person name="Kyrpides N."/>
            <person name="Anderson I."/>
            <person name="Sanford R.A."/>
            <person name="Ritalahti K.M."/>
            <person name="Thomas H.S."/>
            <person name="Kirby J.R."/>
            <person name="Zhulin I.B."/>
            <person name="Loeffler F.E."/>
            <person name="Richardson P."/>
        </authorList>
    </citation>
    <scope>NUCLEOTIDE SEQUENCE</scope>
    <source>
        <strain evidence="7">2CP-C</strain>
    </source>
</reference>
<keyword evidence="3" id="KW-0479">Metal-binding</keyword>
<dbReference type="EMBL" id="CP000251">
    <property type="protein sequence ID" value="ABC82628.1"/>
    <property type="molecule type" value="Genomic_DNA"/>
</dbReference>
<keyword evidence="4" id="KW-0378">Hydrolase</keyword>
<dbReference type="DIP" id="DIP-58570N"/>
<dbReference type="KEGG" id="ade:Adeh_2858"/>
<evidence type="ECO:0000256" key="4">
    <source>
        <dbReference type="ARBA" id="ARBA00022801"/>
    </source>
</evidence>
<dbReference type="GO" id="GO:0008237">
    <property type="term" value="F:metallopeptidase activity"/>
    <property type="evidence" value="ECO:0007669"/>
    <property type="project" value="UniProtKB-KW"/>
</dbReference>
<evidence type="ECO:0000313" key="7">
    <source>
        <dbReference type="EMBL" id="ABC82628.1"/>
    </source>
</evidence>
<dbReference type="InterPro" id="IPR024079">
    <property type="entry name" value="MetalloPept_cat_dom_sf"/>
</dbReference>
<dbReference type="SUPFAM" id="SSF55486">
    <property type="entry name" value="Metalloproteases ('zincins'), catalytic domain"/>
    <property type="match status" value="1"/>
</dbReference>
<keyword evidence="5" id="KW-0862">Zinc</keyword>
<evidence type="ECO:0000313" key="8">
    <source>
        <dbReference type="Proteomes" id="UP000001935"/>
    </source>
</evidence>
<dbReference type="GO" id="GO:0046872">
    <property type="term" value="F:metal ion binding"/>
    <property type="evidence" value="ECO:0007669"/>
    <property type="project" value="UniProtKB-KW"/>
</dbReference>
<dbReference type="RefSeq" id="WP_011421910.1">
    <property type="nucleotide sequence ID" value="NC_007760.1"/>
</dbReference>
<dbReference type="InterPro" id="IPR012962">
    <property type="entry name" value="Pept_M54_archaemetzincn"/>
</dbReference>
<evidence type="ECO:0000256" key="5">
    <source>
        <dbReference type="ARBA" id="ARBA00022833"/>
    </source>
</evidence>
<evidence type="ECO:0000256" key="6">
    <source>
        <dbReference type="ARBA" id="ARBA00023049"/>
    </source>
</evidence>
<comment type="cofactor">
    <cofactor evidence="1">
        <name>Zn(2+)</name>
        <dbReference type="ChEBI" id="CHEBI:29105"/>
    </cofactor>
</comment>
<dbReference type="Pfam" id="PF07998">
    <property type="entry name" value="Peptidase_M54"/>
    <property type="match status" value="1"/>
</dbReference>
<proteinExistence type="evidence at protein level"/>
<name>Q2IDH1_ANADE</name>
<evidence type="ECO:0008006" key="9">
    <source>
        <dbReference type="Google" id="ProtNLM"/>
    </source>
</evidence>
<dbReference type="CDD" id="cd11375">
    <property type="entry name" value="Peptidase_M54"/>
    <property type="match status" value="1"/>
</dbReference>
<comment type="interaction">
    <interactant intactId="EBI-15797877">
        <id>Q2IDH1</id>
    </interactant>
    <interactant intactId="EBI-15797869">
        <id>Q2IDH2</id>
        <label>Adeh_2857</label>
    </interactant>
    <organismsDiffer>false</organismsDiffer>
    <experiments>2</experiments>
</comment>
<keyword evidence="2" id="KW-0645">Protease</keyword>
<protein>
    <recommendedName>
        <fullName evidence="9">Peptidase zinc-dependent</fullName>
    </recommendedName>
</protein>
<dbReference type="OrthoDB" id="5502794at2"/>
<keyword evidence="6" id="KW-0482">Metalloprotease</keyword>
<accession>Q2IDH1</accession>
<dbReference type="HOGENOM" id="CLU_1568092_0_0_7"/>